<dbReference type="PRINTS" id="PR00326">
    <property type="entry name" value="GTP1OBG"/>
</dbReference>
<feature type="region of interest" description="G4" evidence="9">
    <location>
        <begin position="121"/>
        <end position="124"/>
    </location>
</feature>
<organism evidence="13 14">
    <name type="scientific">Tindallia magadiensis</name>
    <dbReference type="NCBI Taxonomy" id="69895"/>
    <lineage>
        <taxon>Bacteria</taxon>
        <taxon>Bacillati</taxon>
        <taxon>Bacillota</taxon>
        <taxon>Clostridia</taxon>
        <taxon>Peptostreptococcales</taxon>
        <taxon>Tindalliaceae</taxon>
        <taxon>Tindallia</taxon>
    </lineage>
</organism>
<keyword evidence="14" id="KW-1185">Reference proteome</keyword>
<dbReference type="PROSITE" id="PS51713">
    <property type="entry name" value="G_ERA"/>
    <property type="match status" value="1"/>
</dbReference>
<dbReference type="Gene3D" id="3.40.50.300">
    <property type="entry name" value="P-loop containing nucleotide triphosphate hydrolases"/>
    <property type="match status" value="1"/>
</dbReference>
<dbReference type="GO" id="GO:0070181">
    <property type="term" value="F:small ribosomal subunit rRNA binding"/>
    <property type="evidence" value="ECO:0007669"/>
    <property type="project" value="UniProtKB-UniRule"/>
</dbReference>
<dbReference type="PANTHER" id="PTHR42698">
    <property type="entry name" value="GTPASE ERA"/>
    <property type="match status" value="1"/>
</dbReference>
<feature type="region of interest" description="G3" evidence="9">
    <location>
        <begin position="59"/>
        <end position="62"/>
    </location>
</feature>
<keyword evidence="8" id="KW-0963">Cytoplasm</keyword>
<dbReference type="AlphaFoldDB" id="A0A1I3B4M8"/>
<dbReference type="NCBIfam" id="NF000908">
    <property type="entry name" value="PRK00089.1"/>
    <property type="match status" value="1"/>
</dbReference>
<keyword evidence="5 8" id="KW-0694">RNA-binding</keyword>
<evidence type="ECO:0000256" key="6">
    <source>
        <dbReference type="ARBA" id="ARBA00023134"/>
    </source>
</evidence>
<dbReference type="InterPro" id="IPR027417">
    <property type="entry name" value="P-loop_NTPase"/>
</dbReference>
<dbReference type="InterPro" id="IPR030388">
    <property type="entry name" value="G_ERA_dom"/>
</dbReference>
<dbReference type="InterPro" id="IPR004044">
    <property type="entry name" value="KH_dom_type_2"/>
</dbReference>
<dbReference type="SUPFAM" id="SSF54814">
    <property type="entry name" value="Prokaryotic type KH domain (KH-domain type II)"/>
    <property type="match status" value="1"/>
</dbReference>
<evidence type="ECO:0000256" key="1">
    <source>
        <dbReference type="ARBA" id="ARBA00007921"/>
    </source>
</evidence>
<dbReference type="FunFam" id="3.30.300.20:FF:000003">
    <property type="entry name" value="GTPase Era"/>
    <property type="match status" value="1"/>
</dbReference>
<feature type="binding site" evidence="8">
    <location>
        <begin position="59"/>
        <end position="63"/>
    </location>
    <ligand>
        <name>GTP</name>
        <dbReference type="ChEBI" id="CHEBI:37565"/>
    </ligand>
</feature>
<dbReference type="InterPro" id="IPR009019">
    <property type="entry name" value="KH_sf_prok-type"/>
</dbReference>
<dbReference type="OrthoDB" id="9805918at2"/>
<dbReference type="InterPro" id="IPR005662">
    <property type="entry name" value="GTPase_Era-like"/>
</dbReference>
<dbReference type="GO" id="GO:0000028">
    <property type="term" value="P:ribosomal small subunit assembly"/>
    <property type="evidence" value="ECO:0007669"/>
    <property type="project" value="TreeGrafter"/>
</dbReference>
<evidence type="ECO:0000256" key="8">
    <source>
        <dbReference type="HAMAP-Rule" id="MF_00367"/>
    </source>
</evidence>
<dbReference type="InterPro" id="IPR015946">
    <property type="entry name" value="KH_dom-like_a/b"/>
</dbReference>
<evidence type="ECO:0000313" key="14">
    <source>
        <dbReference type="Proteomes" id="UP000199287"/>
    </source>
</evidence>
<evidence type="ECO:0000256" key="10">
    <source>
        <dbReference type="RuleBase" id="RU003761"/>
    </source>
</evidence>
<feature type="domain" description="Era-type G" evidence="12">
    <location>
        <begin position="4"/>
        <end position="171"/>
    </location>
</feature>
<evidence type="ECO:0000256" key="4">
    <source>
        <dbReference type="ARBA" id="ARBA00022741"/>
    </source>
</evidence>
<dbReference type="HAMAP" id="MF_00367">
    <property type="entry name" value="GTPase_Era"/>
    <property type="match status" value="1"/>
</dbReference>
<keyword evidence="3 8" id="KW-0690">Ribosome biogenesis</keyword>
<reference evidence="14" key="1">
    <citation type="submission" date="2016-10" db="EMBL/GenBank/DDBJ databases">
        <authorList>
            <person name="Varghese N."/>
            <person name="Submissions S."/>
        </authorList>
    </citation>
    <scope>NUCLEOTIDE SEQUENCE [LARGE SCALE GENOMIC DNA]</scope>
    <source>
        <strain evidence="14">Z-7934</strain>
    </source>
</reference>
<keyword evidence="8" id="KW-0699">rRNA-binding</keyword>
<keyword evidence="6 8" id="KW-0342">GTP-binding</keyword>
<dbReference type="InterPro" id="IPR005225">
    <property type="entry name" value="Small_GTP-bd"/>
</dbReference>
<feature type="binding site" evidence="8">
    <location>
        <begin position="121"/>
        <end position="124"/>
    </location>
    <ligand>
        <name>GTP</name>
        <dbReference type="ChEBI" id="CHEBI:37565"/>
    </ligand>
</feature>
<dbReference type="PROSITE" id="PS50823">
    <property type="entry name" value="KH_TYPE_2"/>
    <property type="match status" value="1"/>
</dbReference>
<comment type="subcellular location">
    <subcellularLocation>
        <location evidence="8">Cytoplasm</location>
    </subcellularLocation>
    <subcellularLocation>
        <location evidence="8">Cell membrane</location>
        <topology evidence="8">Peripheral membrane protein</topology>
    </subcellularLocation>
</comment>
<dbReference type="GO" id="GO:0003924">
    <property type="term" value="F:GTPase activity"/>
    <property type="evidence" value="ECO:0007669"/>
    <property type="project" value="UniProtKB-UniRule"/>
</dbReference>
<evidence type="ECO:0000256" key="2">
    <source>
        <dbReference type="ARBA" id="ARBA00020484"/>
    </source>
</evidence>
<accession>A0A1I3B4M8</accession>
<dbReference type="GO" id="GO:0043024">
    <property type="term" value="F:ribosomal small subunit binding"/>
    <property type="evidence" value="ECO:0007669"/>
    <property type="project" value="TreeGrafter"/>
</dbReference>
<dbReference type="PANTHER" id="PTHR42698:SF1">
    <property type="entry name" value="GTPASE ERA, MITOCHONDRIAL"/>
    <property type="match status" value="1"/>
</dbReference>
<evidence type="ECO:0000256" key="7">
    <source>
        <dbReference type="ARBA" id="ARBA00023136"/>
    </source>
</evidence>
<comment type="function">
    <text evidence="8">An essential GTPase that binds both GDP and GTP, with rapid nucleotide exchange. Plays a role in 16S rRNA processing and 30S ribosomal subunit biogenesis and possibly also in cell cycle regulation and energy metabolism.</text>
</comment>
<dbReference type="GO" id="GO:0005886">
    <property type="term" value="C:plasma membrane"/>
    <property type="evidence" value="ECO:0007669"/>
    <property type="project" value="UniProtKB-SubCell"/>
</dbReference>
<dbReference type="STRING" id="69895.SAMN05192551_101584"/>
<keyword evidence="8" id="KW-1003">Cell membrane</keyword>
<feature type="region of interest" description="G5" evidence="9">
    <location>
        <begin position="150"/>
        <end position="152"/>
    </location>
</feature>
<feature type="binding site" evidence="8">
    <location>
        <begin position="12"/>
        <end position="19"/>
    </location>
    <ligand>
        <name>GTP</name>
        <dbReference type="ChEBI" id="CHEBI:37565"/>
    </ligand>
</feature>
<dbReference type="RefSeq" id="WP_093369489.1">
    <property type="nucleotide sequence ID" value="NZ_FOQA01000001.1"/>
</dbReference>
<evidence type="ECO:0000259" key="11">
    <source>
        <dbReference type="PROSITE" id="PS50823"/>
    </source>
</evidence>
<comment type="subunit">
    <text evidence="8">Monomer.</text>
</comment>
<evidence type="ECO:0000313" key="13">
    <source>
        <dbReference type="EMBL" id="SFH57233.1"/>
    </source>
</evidence>
<comment type="similarity">
    <text evidence="1 8 9 10">Belongs to the TRAFAC class TrmE-Era-EngA-EngB-Septin-like GTPase superfamily. Era GTPase family.</text>
</comment>
<evidence type="ECO:0000256" key="5">
    <source>
        <dbReference type="ARBA" id="ARBA00022884"/>
    </source>
</evidence>
<dbReference type="CDD" id="cd04163">
    <property type="entry name" value="Era"/>
    <property type="match status" value="1"/>
</dbReference>
<dbReference type="GO" id="GO:0005525">
    <property type="term" value="F:GTP binding"/>
    <property type="evidence" value="ECO:0007669"/>
    <property type="project" value="UniProtKB-UniRule"/>
</dbReference>
<gene>
    <name evidence="8" type="primary">era</name>
    <name evidence="13" type="ORF">SAMN05192551_101584</name>
</gene>
<dbReference type="FunFam" id="3.40.50.300:FF:000094">
    <property type="entry name" value="GTPase Era"/>
    <property type="match status" value="1"/>
</dbReference>
<feature type="domain" description="KH type-2" evidence="11">
    <location>
        <begin position="202"/>
        <end position="280"/>
    </location>
</feature>
<dbReference type="Proteomes" id="UP000199287">
    <property type="component" value="Unassembled WGS sequence"/>
</dbReference>
<dbReference type="GO" id="GO:0005829">
    <property type="term" value="C:cytosol"/>
    <property type="evidence" value="ECO:0007669"/>
    <property type="project" value="TreeGrafter"/>
</dbReference>
<dbReference type="CDD" id="cd22534">
    <property type="entry name" value="KH-II_Era"/>
    <property type="match status" value="1"/>
</dbReference>
<keyword evidence="4 8" id="KW-0547">Nucleotide-binding</keyword>
<keyword evidence="7 8" id="KW-0472">Membrane</keyword>
<protein>
    <recommendedName>
        <fullName evidence="2 8">GTPase Era</fullName>
    </recommendedName>
</protein>
<dbReference type="NCBIfam" id="TIGR00231">
    <property type="entry name" value="small_GTP"/>
    <property type="match status" value="1"/>
</dbReference>
<sequence>MAFKSGFVAVVGRPNVGKSTLMNRLVGEKVAIMSPKPQTTRHNIRGIINNETSQMIVIDTPGLHKPASKLGDYMVQSALNTLQDADAILYLVEPEKRIGPGDRYIMELLEKTETPIILVINKIDMSHSEELEICFQQYDETGLFQSIIPISATVGENIDQLIRTIEAYLPEGPHYFPEDEYTDQPERTMVAELIREKVLQYLEQEIPHGVAVVTEKMTYREEKKLTEIQAAIFCEKKSHKGIIIGKNGRKLKGIGKAARKDIEGLLGHQVHLELWVKVKEGWRDQDNILKDLGYKE</sequence>
<evidence type="ECO:0000259" key="12">
    <source>
        <dbReference type="PROSITE" id="PS51713"/>
    </source>
</evidence>
<evidence type="ECO:0000256" key="9">
    <source>
        <dbReference type="PROSITE-ProRule" id="PRU01050"/>
    </source>
</evidence>
<dbReference type="EMBL" id="FOQA01000001">
    <property type="protein sequence ID" value="SFH57233.1"/>
    <property type="molecule type" value="Genomic_DNA"/>
</dbReference>
<dbReference type="Pfam" id="PF07650">
    <property type="entry name" value="KH_2"/>
    <property type="match status" value="1"/>
</dbReference>
<dbReference type="SUPFAM" id="SSF52540">
    <property type="entry name" value="P-loop containing nucleoside triphosphate hydrolases"/>
    <property type="match status" value="1"/>
</dbReference>
<dbReference type="NCBIfam" id="TIGR00436">
    <property type="entry name" value="era"/>
    <property type="match status" value="1"/>
</dbReference>
<feature type="region of interest" description="G1" evidence="9">
    <location>
        <begin position="12"/>
        <end position="19"/>
    </location>
</feature>
<proteinExistence type="inferred from homology"/>
<dbReference type="Gene3D" id="3.30.300.20">
    <property type="match status" value="1"/>
</dbReference>
<dbReference type="Pfam" id="PF01926">
    <property type="entry name" value="MMR_HSR1"/>
    <property type="match status" value="1"/>
</dbReference>
<dbReference type="InterPro" id="IPR006073">
    <property type="entry name" value="GTP-bd"/>
</dbReference>
<evidence type="ECO:0000256" key="3">
    <source>
        <dbReference type="ARBA" id="ARBA00022517"/>
    </source>
</evidence>
<feature type="region of interest" description="G2" evidence="9">
    <location>
        <begin position="38"/>
        <end position="42"/>
    </location>
</feature>
<name>A0A1I3B4M8_9FIRM</name>